<dbReference type="Pfam" id="PF10944">
    <property type="entry name" value="DUF2630"/>
    <property type="match status" value="1"/>
</dbReference>
<gene>
    <name evidence="2" type="ORF">J2X01_001782</name>
</gene>
<dbReference type="Proteomes" id="UP001252243">
    <property type="component" value="Unassembled WGS sequence"/>
</dbReference>
<protein>
    <recommendedName>
        <fullName evidence="4">DUF2630 domain-containing protein</fullName>
    </recommendedName>
</protein>
<accession>A0ABU1UBG9</accession>
<evidence type="ECO:0000256" key="1">
    <source>
        <dbReference type="SAM" id="MobiDB-lite"/>
    </source>
</evidence>
<feature type="region of interest" description="Disordered" evidence="1">
    <location>
        <begin position="62"/>
        <end position="83"/>
    </location>
</feature>
<evidence type="ECO:0008006" key="4">
    <source>
        <dbReference type="Google" id="ProtNLM"/>
    </source>
</evidence>
<name>A0ABU1UBG9_9MICC</name>
<reference evidence="2 3" key="1">
    <citation type="submission" date="2023-07" db="EMBL/GenBank/DDBJ databases">
        <title>Sorghum-associated microbial communities from plants grown in Nebraska, USA.</title>
        <authorList>
            <person name="Schachtman D."/>
        </authorList>
    </citation>
    <scope>NUCLEOTIDE SEQUENCE [LARGE SCALE GENOMIC DNA]</scope>
    <source>
        <strain evidence="2 3">BE167</strain>
    </source>
</reference>
<dbReference type="RefSeq" id="WP_310055797.1">
    <property type="nucleotide sequence ID" value="NZ_JAVDVQ010000006.1"/>
</dbReference>
<evidence type="ECO:0000313" key="3">
    <source>
        <dbReference type="Proteomes" id="UP001252243"/>
    </source>
</evidence>
<sequence>MDEQHILERISALVDEEQALREKAPSSSPDYEHGPEHARLKRIEEDLDQCWDLLRQRRAKLQYGENPDEAQPRPVKQVENYES</sequence>
<dbReference type="InterPro" id="IPR020311">
    <property type="entry name" value="Uncharacterised_Rv0898c"/>
</dbReference>
<evidence type="ECO:0000313" key="2">
    <source>
        <dbReference type="EMBL" id="MDR7082493.1"/>
    </source>
</evidence>
<feature type="region of interest" description="Disordered" evidence="1">
    <location>
        <begin position="19"/>
        <end position="38"/>
    </location>
</feature>
<proteinExistence type="predicted"/>
<dbReference type="EMBL" id="JAVDVQ010000006">
    <property type="protein sequence ID" value="MDR7082493.1"/>
    <property type="molecule type" value="Genomic_DNA"/>
</dbReference>
<keyword evidence="3" id="KW-1185">Reference proteome</keyword>
<organism evidence="2 3">
    <name type="scientific">Arthrobacter ginsengisoli</name>
    <dbReference type="NCBI Taxonomy" id="1356565"/>
    <lineage>
        <taxon>Bacteria</taxon>
        <taxon>Bacillati</taxon>
        <taxon>Actinomycetota</taxon>
        <taxon>Actinomycetes</taxon>
        <taxon>Micrococcales</taxon>
        <taxon>Micrococcaceae</taxon>
        <taxon>Arthrobacter</taxon>
    </lineage>
</organism>
<comment type="caution">
    <text evidence="2">The sequence shown here is derived from an EMBL/GenBank/DDBJ whole genome shotgun (WGS) entry which is preliminary data.</text>
</comment>